<protein>
    <submittedName>
        <fullName evidence="2">Uncharacterized protein</fullName>
    </submittedName>
</protein>
<reference evidence="2" key="1">
    <citation type="journal article" date="2023" name="Mol. Biol. Evol.">
        <title>Third-Generation Sequencing Reveals the Adaptive Role of the Epigenome in Three Deep-Sea Polychaetes.</title>
        <authorList>
            <person name="Perez M."/>
            <person name="Aroh O."/>
            <person name="Sun Y."/>
            <person name="Lan Y."/>
            <person name="Juniper S.K."/>
            <person name="Young C.R."/>
            <person name="Angers B."/>
            <person name="Qian P.Y."/>
        </authorList>
    </citation>
    <scope>NUCLEOTIDE SEQUENCE</scope>
    <source>
        <strain evidence="2">R07B-5</strain>
    </source>
</reference>
<organism evidence="2 3">
    <name type="scientific">Ridgeia piscesae</name>
    <name type="common">Tubeworm</name>
    <dbReference type="NCBI Taxonomy" id="27915"/>
    <lineage>
        <taxon>Eukaryota</taxon>
        <taxon>Metazoa</taxon>
        <taxon>Spiralia</taxon>
        <taxon>Lophotrochozoa</taxon>
        <taxon>Annelida</taxon>
        <taxon>Polychaeta</taxon>
        <taxon>Sedentaria</taxon>
        <taxon>Canalipalpata</taxon>
        <taxon>Sabellida</taxon>
        <taxon>Siboglinidae</taxon>
        <taxon>Ridgeia</taxon>
    </lineage>
</organism>
<dbReference type="EMBL" id="JAODUO010001430">
    <property type="protein sequence ID" value="KAK2164097.1"/>
    <property type="molecule type" value="Genomic_DNA"/>
</dbReference>
<keyword evidence="1" id="KW-0812">Transmembrane</keyword>
<evidence type="ECO:0000256" key="1">
    <source>
        <dbReference type="SAM" id="Phobius"/>
    </source>
</evidence>
<feature type="transmembrane region" description="Helical" evidence="1">
    <location>
        <begin position="64"/>
        <end position="83"/>
    </location>
</feature>
<proteinExistence type="predicted"/>
<evidence type="ECO:0000313" key="2">
    <source>
        <dbReference type="EMBL" id="KAK2164097.1"/>
    </source>
</evidence>
<gene>
    <name evidence="2" type="ORF">NP493_1430g00000</name>
</gene>
<feature type="non-terminal residue" evidence="2">
    <location>
        <position position="1"/>
    </location>
</feature>
<keyword evidence="1" id="KW-1133">Transmembrane helix</keyword>
<evidence type="ECO:0000313" key="3">
    <source>
        <dbReference type="Proteomes" id="UP001209878"/>
    </source>
</evidence>
<sequence>TDNRREGKHSDAGLPPIKLHAFVERDKLFEDRQASWTRQTRVPWTERGRNKLTAKMAILRAMRIHWRSLVVVLTPLVFLPLALVNATSATERSTHYRGVSDVG</sequence>
<dbReference type="AlphaFoldDB" id="A0AAD9K3A5"/>
<comment type="caution">
    <text evidence="2">The sequence shown here is derived from an EMBL/GenBank/DDBJ whole genome shotgun (WGS) entry which is preliminary data.</text>
</comment>
<accession>A0AAD9K3A5</accession>
<name>A0AAD9K3A5_RIDPI</name>
<dbReference type="Proteomes" id="UP001209878">
    <property type="component" value="Unassembled WGS sequence"/>
</dbReference>
<keyword evidence="1" id="KW-0472">Membrane</keyword>
<keyword evidence="3" id="KW-1185">Reference proteome</keyword>